<keyword evidence="1" id="KW-1133">Transmembrane helix</keyword>
<dbReference type="OrthoDB" id="286918at2"/>
<sequence>MSNESAFKRVARDVTDLFELQMQLFAVDSQEAMRRVVKAVVLISVAAVISLAVVITLVLAAGWGVHEFTEWPLSLSMLTAAGGALLLGGLLGWMGYAALQRALALLNEPKRELTENLRWLKATILAPETSPRNQLRRESFHSRFRVSADNF</sequence>
<organism evidence="2 3">
    <name type="scientific">Roseimaritima ulvae</name>
    <dbReference type="NCBI Taxonomy" id="980254"/>
    <lineage>
        <taxon>Bacteria</taxon>
        <taxon>Pseudomonadati</taxon>
        <taxon>Planctomycetota</taxon>
        <taxon>Planctomycetia</taxon>
        <taxon>Pirellulales</taxon>
        <taxon>Pirellulaceae</taxon>
        <taxon>Roseimaritima</taxon>
    </lineage>
</organism>
<keyword evidence="1" id="KW-0472">Membrane</keyword>
<dbReference type="Proteomes" id="UP000325286">
    <property type="component" value="Chromosome"/>
</dbReference>
<evidence type="ECO:0000256" key="1">
    <source>
        <dbReference type="SAM" id="Phobius"/>
    </source>
</evidence>
<evidence type="ECO:0000313" key="2">
    <source>
        <dbReference type="EMBL" id="QEG40761.1"/>
    </source>
</evidence>
<protein>
    <recommendedName>
        <fullName evidence="4">Phage holin family protein</fullName>
    </recommendedName>
</protein>
<feature type="transmembrane region" description="Helical" evidence="1">
    <location>
        <begin position="39"/>
        <end position="63"/>
    </location>
</feature>
<feature type="transmembrane region" description="Helical" evidence="1">
    <location>
        <begin position="75"/>
        <end position="99"/>
    </location>
</feature>
<dbReference type="EMBL" id="CP042914">
    <property type="protein sequence ID" value="QEG40761.1"/>
    <property type="molecule type" value="Genomic_DNA"/>
</dbReference>
<keyword evidence="3" id="KW-1185">Reference proteome</keyword>
<dbReference type="RefSeq" id="WP_068132240.1">
    <property type="nucleotide sequence ID" value="NZ_CP042914.1"/>
</dbReference>
<reference evidence="2 3" key="1">
    <citation type="submission" date="2019-08" db="EMBL/GenBank/DDBJ databases">
        <title>Deep-cultivation of Planctomycetes and their phenomic and genomic characterization uncovers novel biology.</title>
        <authorList>
            <person name="Wiegand S."/>
            <person name="Jogler M."/>
            <person name="Boedeker C."/>
            <person name="Pinto D."/>
            <person name="Vollmers J."/>
            <person name="Rivas-Marin E."/>
            <person name="Kohn T."/>
            <person name="Peeters S.H."/>
            <person name="Heuer A."/>
            <person name="Rast P."/>
            <person name="Oberbeckmann S."/>
            <person name="Bunk B."/>
            <person name="Jeske O."/>
            <person name="Meyerdierks A."/>
            <person name="Storesund J.E."/>
            <person name="Kallscheuer N."/>
            <person name="Luecker S."/>
            <person name="Lage O.M."/>
            <person name="Pohl T."/>
            <person name="Merkel B.J."/>
            <person name="Hornburger P."/>
            <person name="Mueller R.-W."/>
            <person name="Bruemmer F."/>
            <person name="Labrenz M."/>
            <person name="Spormann A.M."/>
            <person name="Op den Camp H."/>
            <person name="Overmann J."/>
            <person name="Amann R."/>
            <person name="Jetten M.S.M."/>
            <person name="Mascher T."/>
            <person name="Medema M.H."/>
            <person name="Devos D.P."/>
            <person name="Kaster A.-K."/>
            <person name="Ovreas L."/>
            <person name="Rohde M."/>
            <person name="Galperin M.Y."/>
            <person name="Jogler C."/>
        </authorList>
    </citation>
    <scope>NUCLEOTIDE SEQUENCE [LARGE SCALE GENOMIC DNA]</scope>
    <source>
        <strain evidence="2 3">UC8</strain>
    </source>
</reference>
<dbReference type="AlphaFoldDB" id="A0A5B9R386"/>
<proteinExistence type="predicted"/>
<dbReference type="InterPro" id="IPR009937">
    <property type="entry name" value="Phage_holin_3_6"/>
</dbReference>
<accession>A0A5B9R386</accession>
<name>A0A5B9R386_9BACT</name>
<evidence type="ECO:0008006" key="4">
    <source>
        <dbReference type="Google" id="ProtNLM"/>
    </source>
</evidence>
<evidence type="ECO:0000313" key="3">
    <source>
        <dbReference type="Proteomes" id="UP000325286"/>
    </source>
</evidence>
<gene>
    <name evidence="2" type="ORF">UC8_27780</name>
</gene>
<keyword evidence="1" id="KW-0812">Transmembrane</keyword>
<dbReference type="KEGG" id="rul:UC8_27780"/>
<dbReference type="Pfam" id="PF07332">
    <property type="entry name" value="Phage_holin_3_6"/>
    <property type="match status" value="1"/>
</dbReference>